<feature type="compositionally biased region" description="Low complexity" evidence="1">
    <location>
        <begin position="700"/>
        <end position="714"/>
    </location>
</feature>
<feature type="compositionally biased region" description="Gly residues" evidence="1">
    <location>
        <begin position="607"/>
        <end position="619"/>
    </location>
</feature>
<feature type="compositionally biased region" description="Polar residues" evidence="1">
    <location>
        <begin position="623"/>
        <end position="651"/>
    </location>
</feature>
<feature type="compositionally biased region" description="Pro residues" evidence="1">
    <location>
        <begin position="767"/>
        <end position="778"/>
    </location>
</feature>
<organism evidence="2 3">
    <name type="scientific">Rothia kristinae</name>
    <dbReference type="NCBI Taxonomy" id="37923"/>
    <lineage>
        <taxon>Bacteria</taxon>
        <taxon>Bacillati</taxon>
        <taxon>Actinomycetota</taxon>
        <taxon>Actinomycetes</taxon>
        <taxon>Micrococcales</taxon>
        <taxon>Micrococcaceae</taxon>
        <taxon>Rothia</taxon>
    </lineage>
</organism>
<comment type="caution">
    <text evidence="2">The sequence shown here is derived from an EMBL/GenBank/DDBJ whole genome shotgun (WGS) entry which is preliminary data.</text>
</comment>
<feature type="compositionally biased region" description="Low complexity" evidence="1">
    <location>
        <begin position="735"/>
        <end position="745"/>
    </location>
</feature>
<reference evidence="2 3" key="1">
    <citation type="submission" date="2016-04" db="EMBL/GenBank/DDBJ databases">
        <title>Identification of putative biosynthetic pathways for the production of bioactive secondary metabolites by the marine actinomycete Kocuria kristinae RUTW2-3.</title>
        <authorList>
            <person name="Waterworth S.C."/>
            <person name="Walmsley T.A."/>
            <person name="Matongo T."/>
            <person name="Davies-Coleman M.T."/>
            <person name="Dorrington R.A."/>
        </authorList>
    </citation>
    <scope>NUCLEOTIDE SEQUENCE [LARGE SCALE GENOMIC DNA]</scope>
    <source>
        <strain evidence="2 3">RUTW4-5</strain>
    </source>
</reference>
<dbReference type="EMBL" id="LWGZ01000195">
    <property type="protein sequence ID" value="OAX67300.1"/>
    <property type="molecule type" value="Genomic_DNA"/>
</dbReference>
<name>A0A657IVQ9_9MICC</name>
<evidence type="ECO:0000313" key="2">
    <source>
        <dbReference type="EMBL" id="OAX67300.1"/>
    </source>
</evidence>
<accession>A0A657IVQ9</accession>
<evidence type="ECO:0000313" key="3">
    <source>
        <dbReference type="Proteomes" id="UP000092021"/>
    </source>
</evidence>
<gene>
    <name evidence="2" type="ORF">A5N15_02250</name>
</gene>
<feature type="compositionally biased region" description="Pro residues" evidence="1">
    <location>
        <begin position="715"/>
        <end position="734"/>
    </location>
</feature>
<protein>
    <submittedName>
        <fullName evidence="2">Uncharacterized protein</fullName>
    </submittedName>
</protein>
<sequence length="805" mass="83815">MIRPLSAHRTPKEAPAAVNRLISHPLRLAVAALLTLALLLPAGLPSLTPAHAAEDETQTVKASDGTATVTSVKTVREGAEVTVTGTGWKAQDGSGSNVSVKLDKGKTTIGGDAVVATVDANAQGEFSATFPFPGKDNANEAWTVGSSHTIHVLSGSGKEGDVARNAVLTVGVVKADGITVDPDDPQHWDSYTIPGKVGDTAVDDATVRIAPIGTGDGARLKLHGEGWTMADGKRGSVIAVKLLKNSKGDAYTRTPNTKINDYLTARAGNNDSVWVLLTPDESKEDKAAGIFHVSEKGEFDVDVALPDGLKQGQYLKAQFLSGKNAEYVDASWKDVQRSTAVGPLKVDGVAADEDSQTSDVKCTDVTSRPTVTVETKNVGVGGKVHVTGSGYCNPTANTGAAHVAVKLDEGKYSRLDDAVSTNRTIWQIIETDQSNGAFDAWIQLPDGTDKTSTPAFPEGAHTLRFLSGSLKPGDKGSTVGGAGVADFVVGQYRPQVAPDPVDPGSALTSGNRHGVSATLDGDKLTVTVPEGRQGDWIHTSAYMDGSRRSAWLGEWHQLDARRSVTYTVDREVLLAGKYQLLVQNGNEGHVGEILGWTTLELKDTGSGDSGSSGGHGTSGSGRATATSPNRTSGTAEQTSGPVAGSGSTSCSPARPCPVGTPAASPTPRQDQTSYVVVRRAPGSDTETVVKRVVKKKVAKKPTASPSAQAAQAQPGPGPPGRIRTRPPPRAPPGSTPGSPGRTCCSWPPPPFSWPSCSPAARRRPRPRPAPPAPPPIPQPRIEHAHAPSPQHPPDGWRPSSPSSPP</sequence>
<dbReference type="AlphaFoldDB" id="A0A657IVQ9"/>
<proteinExistence type="predicted"/>
<evidence type="ECO:0000256" key="1">
    <source>
        <dbReference type="SAM" id="MobiDB-lite"/>
    </source>
</evidence>
<dbReference type="Proteomes" id="UP000092021">
    <property type="component" value="Unassembled WGS sequence"/>
</dbReference>
<feature type="region of interest" description="Disordered" evidence="1">
    <location>
        <begin position="604"/>
        <end position="805"/>
    </location>
</feature>